<dbReference type="SUPFAM" id="SSF55729">
    <property type="entry name" value="Acyl-CoA N-acyltransferases (Nat)"/>
    <property type="match status" value="1"/>
</dbReference>
<comment type="caution">
    <text evidence="2">The sequence shown here is derived from an EMBL/GenBank/DDBJ whole genome shotgun (WGS) entry which is preliminary data.</text>
</comment>
<evidence type="ECO:0000313" key="2">
    <source>
        <dbReference type="EMBL" id="KAF4663382.1"/>
    </source>
</evidence>
<dbReference type="AlphaFoldDB" id="A0A7J6LVP3"/>
<dbReference type="OrthoDB" id="47374at2759"/>
<gene>
    <name evidence="2" type="ORF">FOL47_005771</name>
</gene>
<organism evidence="2 3">
    <name type="scientific">Perkinsus chesapeaki</name>
    <name type="common">Clam parasite</name>
    <name type="synonym">Perkinsus andrewsi</name>
    <dbReference type="NCBI Taxonomy" id="330153"/>
    <lineage>
        <taxon>Eukaryota</taxon>
        <taxon>Sar</taxon>
        <taxon>Alveolata</taxon>
        <taxon>Perkinsozoa</taxon>
        <taxon>Perkinsea</taxon>
        <taxon>Perkinsida</taxon>
        <taxon>Perkinsidae</taxon>
        <taxon>Perkinsus</taxon>
    </lineage>
</organism>
<dbReference type="Proteomes" id="UP000591131">
    <property type="component" value="Unassembled WGS sequence"/>
</dbReference>
<proteinExistence type="predicted"/>
<name>A0A7J6LVP3_PERCH</name>
<sequence>MPAMNIYPVLQRVVGCLWMKIPHELDGPEEELVEVAGPFKEKGIGAELVKYAIDYGKEMSDVLAITLRTNPTGFMAQKYKKMGFIQLTGELCLLWLEPAT</sequence>
<dbReference type="Gene3D" id="3.40.630.30">
    <property type="match status" value="1"/>
</dbReference>
<evidence type="ECO:0000259" key="1">
    <source>
        <dbReference type="PROSITE" id="PS51186"/>
    </source>
</evidence>
<dbReference type="InterPro" id="IPR016181">
    <property type="entry name" value="Acyl_CoA_acyltransferase"/>
</dbReference>
<dbReference type="GO" id="GO:0016747">
    <property type="term" value="F:acyltransferase activity, transferring groups other than amino-acyl groups"/>
    <property type="evidence" value="ECO:0007669"/>
    <property type="project" value="InterPro"/>
</dbReference>
<dbReference type="InterPro" id="IPR000182">
    <property type="entry name" value="GNAT_dom"/>
</dbReference>
<reference evidence="2 3" key="1">
    <citation type="submission" date="2020-04" db="EMBL/GenBank/DDBJ databases">
        <title>Perkinsus chesapeaki whole genome sequence.</title>
        <authorList>
            <person name="Bogema D.R."/>
        </authorList>
    </citation>
    <scope>NUCLEOTIDE SEQUENCE [LARGE SCALE GENOMIC DNA]</scope>
    <source>
        <strain evidence="2">ATCC PRA-425</strain>
    </source>
</reference>
<dbReference type="Pfam" id="PF00583">
    <property type="entry name" value="Acetyltransf_1"/>
    <property type="match status" value="1"/>
</dbReference>
<protein>
    <recommendedName>
        <fullName evidence="1">N-acetyltransferase domain-containing protein</fullName>
    </recommendedName>
</protein>
<feature type="domain" description="N-acetyltransferase" evidence="1">
    <location>
        <begin position="1"/>
        <end position="100"/>
    </location>
</feature>
<keyword evidence="3" id="KW-1185">Reference proteome</keyword>
<accession>A0A7J6LVP3</accession>
<evidence type="ECO:0000313" key="3">
    <source>
        <dbReference type="Proteomes" id="UP000591131"/>
    </source>
</evidence>
<dbReference type="EMBL" id="JAAPAO010000319">
    <property type="protein sequence ID" value="KAF4663382.1"/>
    <property type="molecule type" value="Genomic_DNA"/>
</dbReference>
<dbReference type="PROSITE" id="PS51186">
    <property type="entry name" value="GNAT"/>
    <property type="match status" value="1"/>
</dbReference>